<dbReference type="Pfam" id="PF18766">
    <property type="entry name" value="SWI2_SNF2"/>
    <property type="match status" value="1"/>
</dbReference>
<keyword evidence="8 10" id="KW-0067">ATP-binding</keyword>
<dbReference type="RefSeq" id="WP_137344636.1">
    <property type="nucleotide sequence ID" value="NZ_SZVO01000041.1"/>
</dbReference>
<dbReference type="Pfam" id="PF11867">
    <property type="entry name" value="T1RH-like_C"/>
    <property type="match status" value="1"/>
</dbReference>
<dbReference type="GO" id="GO:0003677">
    <property type="term" value="F:DNA binding"/>
    <property type="evidence" value="ECO:0007669"/>
    <property type="project" value="UniProtKB-KW"/>
</dbReference>
<accession>A0A4U6CTL3</accession>
<feature type="domain" description="Helicase ATP-binding" evidence="11">
    <location>
        <begin position="295"/>
        <end position="487"/>
    </location>
</feature>
<evidence type="ECO:0000256" key="5">
    <source>
        <dbReference type="ARBA" id="ARBA00022747"/>
    </source>
</evidence>
<dbReference type="NCBIfam" id="TIGR00348">
    <property type="entry name" value="hsdR"/>
    <property type="match status" value="1"/>
</dbReference>
<name>A0A4U6CTL3_9BACT</name>
<keyword evidence="7 10" id="KW-0378">Hydrolase</keyword>
<evidence type="ECO:0000256" key="8">
    <source>
        <dbReference type="ARBA" id="ARBA00022840"/>
    </source>
</evidence>
<keyword evidence="5 10" id="KW-0680">Restriction system</keyword>
<dbReference type="OrthoDB" id="9758243at2"/>
<dbReference type="InterPro" id="IPR055180">
    <property type="entry name" value="HsdR_RecA-like_helicase_dom_2"/>
</dbReference>
<gene>
    <name evidence="12" type="ORF">FDK13_34910</name>
</gene>
<keyword evidence="9 10" id="KW-0238">DNA-binding</keyword>
<dbReference type="CDD" id="cd18030">
    <property type="entry name" value="DEXHc_RE_I_HsdR"/>
    <property type="match status" value="1"/>
</dbReference>
<keyword evidence="4 10" id="KW-0547">Nucleotide-binding</keyword>
<evidence type="ECO:0000256" key="2">
    <source>
        <dbReference type="ARBA" id="ARBA00008598"/>
    </source>
</evidence>
<evidence type="ECO:0000256" key="9">
    <source>
        <dbReference type="ARBA" id="ARBA00023125"/>
    </source>
</evidence>
<comment type="catalytic activity">
    <reaction evidence="1 10">
        <text>Endonucleolytic cleavage of DNA to give random double-stranded fragments with terminal 5'-phosphates, ATP is simultaneously hydrolyzed.</text>
        <dbReference type="EC" id="3.1.21.3"/>
    </reaction>
</comment>
<dbReference type="InterPro" id="IPR021810">
    <property type="entry name" value="T1RH-like_C"/>
</dbReference>
<dbReference type="Proteomes" id="UP000304900">
    <property type="component" value="Unassembled WGS sequence"/>
</dbReference>
<comment type="similarity">
    <text evidence="2 10">Belongs to the HsdR family.</text>
</comment>
<dbReference type="Pfam" id="PF04313">
    <property type="entry name" value="HSDR_N"/>
    <property type="match status" value="1"/>
</dbReference>
<comment type="subunit">
    <text evidence="10">The type I restriction/modification system is composed of three polypeptides R, M and S.</text>
</comment>
<reference evidence="12 13" key="1">
    <citation type="submission" date="2019-05" db="EMBL/GenBank/DDBJ databases">
        <title>Dyadobacter AR-3-8 sp. nov., isolated from arctic soil.</title>
        <authorList>
            <person name="Chaudhary D.K."/>
        </authorList>
    </citation>
    <scope>NUCLEOTIDE SEQUENCE [LARGE SCALE GENOMIC DNA]</scope>
    <source>
        <strain evidence="12 13">AR-3-8</strain>
    </source>
</reference>
<dbReference type="SMART" id="SM00487">
    <property type="entry name" value="DEXDc"/>
    <property type="match status" value="1"/>
</dbReference>
<keyword evidence="6 12" id="KW-0255">Endonuclease</keyword>
<organism evidence="12 13">
    <name type="scientific">Dyadobacter frigoris</name>
    <dbReference type="NCBI Taxonomy" id="2576211"/>
    <lineage>
        <taxon>Bacteria</taxon>
        <taxon>Pseudomonadati</taxon>
        <taxon>Bacteroidota</taxon>
        <taxon>Cytophagia</taxon>
        <taxon>Cytophagales</taxon>
        <taxon>Spirosomataceae</taxon>
        <taxon>Dyadobacter</taxon>
    </lineage>
</organism>
<evidence type="ECO:0000256" key="4">
    <source>
        <dbReference type="ARBA" id="ARBA00022741"/>
    </source>
</evidence>
<proteinExistence type="inferred from homology"/>
<dbReference type="InterPro" id="IPR007409">
    <property type="entry name" value="Restrct_endonuc_type1_HsdR_N"/>
</dbReference>
<evidence type="ECO:0000256" key="3">
    <source>
        <dbReference type="ARBA" id="ARBA00022722"/>
    </source>
</evidence>
<comment type="function">
    <text evidence="10">Subunit R is required for both nuclease and ATPase activities, but not for modification.</text>
</comment>
<dbReference type="AlphaFoldDB" id="A0A4U6CTL3"/>
<dbReference type="EMBL" id="SZVO01000041">
    <property type="protein sequence ID" value="TKT84594.1"/>
    <property type="molecule type" value="Genomic_DNA"/>
</dbReference>
<sequence length="1089" mass="123012">MKPITEDKIETFAIEILQLIGWEYIHGLALAPGAERSERENFEQIILVDRLRKSVAVLNPGIPADAQELAIQKVLRIYSPEMLHNNETFHQLLVEKVKIPYQQDGFERSYEVALVDFEDRMNNEFLCVNQYIIIENGQNKRPDLLLFANGIPLVVIELKNAADQNATIRKAYDQLQTYKATIPSLFTYNAICVISDGMACKAGSISAGYSRYMNWKSADGKKEASRFIPQLEILLKGMLNPDTLLDLVRNFIVFEKNKKEDPKTGITQIETVKKLAAYHQYYAVNRAVESSIIASGVKGDKRGGVVWHTQGSGKSLSMVFYAGKLITAPEMQNPTILVITDRNDLDDQLFDTFANSRQLLRQEPVQAKDREHLKELLKVASGGIVFATIQKFLPDASSSAAYELLTDRRNVVVIADEAHRTQYGFEASIKQVRDKETKEIIGQRIAYGFAKYMRDALPNATYIGFTGTPIEGTDINTPQIFGQYVDVYDISQAVADGATVRIYYESRLAKVSLAEEGKRLIEEFDAELDQDEEITNQQKTKAKYTTMEAIVGNDDRIKNLAKDIINHSEQRQKVFDGKGMIVAMSRRIAANLYKEIILLRPDWHNDSIHQGIIKVVMTSSSSDKAEFDKEDPTALVIPKNMRTTKSERKILSDRMKDENDSLKLVIVCDMWLTGFDAPCLHTLYIDKPMKGHNLMQAIARVNRVFKDKPGGLIVDYLGIATDLKKALSFYSDAGGKGEPTLDIERAVELMNEKFEVVQQFFNEKAKTQNDIIAEEPEAYYANSFRFNYRRFFKVESGEKLSILLQSEEHILGLHDGKSRFIREVSLLSQAFALSIPQERAMEIKEDIAFFQAVKARLIKFEGAGTGKSDIEIETAIKQIVDEALSSDRVIDIFEAAGIDKPEISGLEVLSDEFLADVKGMKHQNLAFELLKKLLNDEIKTRSKTNLVKSKKLLEMLEGAIKRYQNNLLTTSEIIQELINIAKEIKQSDKENESLGLTKDEVAFYNALEVNDSAVMVLGDDLLKEIAREITDKVRANAAIDWTIRESARAKLMVIVSRTLRKHGYPPDKQAKAIETVLKQAELMAVFFTN</sequence>
<evidence type="ECO:0000256" key="7">
    <source>
        <dbReference type="ARBA" id="ARBA00022801"/>
    </source>
</evidence>
<dbReference type="PROSITE" id="PS51192">
    <property type="entry name" value="HELICASE_ATP_BIND_1"/>
    <property type="match status" value="1"/>
</dbReference>
<dbReference type="EC" id="3.1.21.3" evidence="10"/>
<evidence type="ECO:0000256" key="6">
    <source>
        <dbReference type="ARBA" id="ARBA00022759"/>
    </source>
</evidence>
<dbReference type="PANTHER" id="PTHR30195:SF15">
    <property type="entry name" value="TYPE I RESTRICTION ENZYME HINDI ENDONUCLEASE SUBUNIT"/>
    <property type="match status" value="1"/>
</dbReference>
<evidence type="ECO:0000256" key="1">
    <source>
        <dbReference type="ARBA" id="ARBA00000851"/>
    </source>
</evidence>
<dbReference type="CDD" id="cd18800">
    <property type="entry name" value="SF2_C_EcoR124I-like"/>
    <property type="match status" value="1"/>
</dbReference>
<dbReference type="Gene3D" id="3.40.50.300">
    <property type="entry name" value="P-loop containing nucleotide triphosphate hydrolases"/>
    <property type="match status" value="2"/>
</dbReference>
<dbReference type="GO" id="GO:0009307">
    <property type="term" value="P:DNA restriction-modification system"/>
    <property type="evidence" value="ECO:0007669"/>
    <property type="project" value="UniProtKB-KW"/>
</dbReference>
<protein>
    <recommendedName>
        <fullName evidence="10">Type I restriction enzyme endonuclease subunit</fullName>
        <shortName evidence="10">R protein</shortName>
        <ecNumber evidence="10">3.1.21.3</ecNumber>
    </recommendedName>
</protein>
<dbReference type="InterPro" id="IPR027417">
    <property type="entry name" value="P-loop_NTPase"/>
</dbReference>
<keyword evidence="13" id="KW-1185">Reference proteome</keyword>
<dbReference type="Gene3D" id="3.90.1570.50">
    <property type="match status" value="1"/>
</dbReference>
<comment type="caution">
    <text evidence="12">The sequence shown here is derived from an EMBL/GenBank/DDBJ whole genome shotgun (WGS) entry which is preliminary data.</text>
</comment>
<dbReference type="SUPFAM" id="SSF52540">
    <property type="entry name" value="P-loop containing nucleoside triphosphate hydrolases"/>
    <property type="match status" value="2"/>
</dbReference>
<dbReference type="InterPro" id="IPR040980">
    <property type="entry name" value="SWI2_SNF2"/>
</dbReference>
<dbReference type="PANTHER" id="PTHR30195">
    <property type="entry name" value="TYPE I SITE-SPECIFIC DEOXYRIBONUCLEASE PROTEIN SUBUNIT M AND R"/>
    <property type="match status" value="1"/>
</dbReference>
<dbReference type="CDD" id="cd22332">
    <property type="entry name" value="HsdR_N"/>
    <property type="match status" value="1"/>
</dbReference>
<keyword evidence="3" id="KW-0540">Nuclease</keyword>
<dbReference type="Pfam" id="PF22679">
    <property type="entry name" value="T1R_D3-like"/>
    <property type="match status" value="1"/>
</dbReference>
<evidence type="ECO:0000313" key="12">
    <source>
        <dbReference type="EMBL" id="TKT84594.1"/>
    </source>
</evidence>
<dbReference type="GO" id="GO:0009035">
    <property type="term" value="F:type I site-specific deoxyribonuclease activity"/>
    <property type="evidence" value="ECO:0007669"/>
    <property type="project" value="UniProtKB-EC"/>
</dbReference>
<dbReference type="GO" id="GO:0005524">
    <property type="term" value="F:ATP binding"/>
    <property type="evidence" value="ECO:0007669"/>
    <property type="project" value="UniProtKB-KW"/>
</dbReference>
<evidence type="ECO:0000313" key="13">
    <source>
        <dbReference type="Proteomes" id="UP000304900"/>
    </source>
</evidence>
<evidence type="ECO:0000259" key="11">
    <source>
        <dbReference type="PROSITE" id="PS51192"/>
    </source>
</evidence>
<evidence type="ECO:0000256" key="10">
    <source>
        <dbReference type="RuleBase" id="RU364115"/>
    </source>
</evidence>
<dbReference type="InterPro" id="IPR014001">
    <property type="entry name" value="Helicase_ATP-bd"/>
</dbReference>
<dbReference type="InterPro" id="IPR004473">
    <property type="entry name" value="Restrct_endonuc_typeI_HsdR"/>
</dbReference>
<dbReference type="InterPro" id="IPR051268">
    <property type="entry name" value="Type-I_R_enzyme_R_subunit"/>
</dbReference>